<sequence length="167" mass="17908">MDSVKLCCSVGRAPLSPPHGRYPHKCTKEHTGKKDTGARNVEEVDVGDTWVAHMGCIVAGARRRYPLWVSSGCSSRPIDSARRGQSKSSPAARPPVSMTSCARATYESPPLVGRTAKGPTIASQAAGGTPRATILKSSGWRGKAFKDVLRDAPPADQEPWRRETDTP</sequence>
<dbReference type="AlphaFoldDB" id="A0A550C2D1"/>
<protein>
    <submittedName>
        <fullName evidence="2">Uncharacterized protein</fullName>
    </submittedName>
</protein>
<comment type="caution">
    <text evidence="2">The sequence shown here is derived from an EMBL/GenBank/DDBJ whole genome shotgun (WGS) entry which is preliminary data.</text>
</comment>
<evidence type="ECO:0000313" key="2">
    <source>
        <dbReference type="EMBL" id="TRM58963.1"/>
    </source>
</evidence>
<evidence type="ECO:0000256" key="1">
    <source>
        <dbReference type="SAM" id="MobiDB-lite"/>
    </source>
</evidence>
<reference evidence="2 3" key="1">
    <citation type="journal article" date="2019" name="New Phytol.">
        <title>Comparative genomics reveals unique wood-decay strategies and fruiting body development in the Schizophyllaceae.</title>
        <authorList>
            <person name="Almasi E."/>
            <person name="Sahu N."/>
            <person name="Krizsan K."/>
            <person name="Balint B."/>
            <person name="Kovacs G.M."/>
            <person name="Kiss B."/>
            <person name="Cseklye J."/>
            <person name="Drula E."/>
            <person name="Henrissat B."/>
            <person name="Nagy I."/>
            <person name="Chovatia M."/>
            <person name="Adam C."/>
            <person name="LaButti K."/>
            <person name="Lipzen A."/>
            <person name="Riley R."/>
            <person name="Grigoriev I.V."/>
            <person name="Nagy L.G."/>
        </authorList>
    </citation>
    <scope>NUCLEOTIDE SEQUENCE [LARGE SCALE GENOMIC DNA]</scope>
    <source>
        <strain evidence="2 3">NL-1724</strain>
    </source>
</reference>
<evidence type="ECO:0000313" key="3">
    <source>
        <dbReference type="Proteomes" id="UP000320762"/>
    </source>
</evidence>
<gene>
    <name evidence="2" type="ORF">BD626DRAFT_178126</name>
</gene>
<accession>A0A550C2D1</accession>
<feature type="region of interest" description="Disordered" evidence="1">
    <location>
        <begin position="70"/>
        <end position="167"/>
    </location>
</feature>
<dbReference type="EMBL" id="VDMD01000032">
    <property type="protein sequence ID" value="TRM58963.1"/>
    <property type="molecule type" value="Genomic_DNA"/>
</dbReference>
<dbReference type="Proteomes" id="UP000320762">
    <property type="component" value="Unassembled WGS sequence"/>
</dbReference>
<keyword evidence="3" id="KW-1185">Reference proteome</keyword>
<organism evidence="2 3">
    <name type="scientific">Schizophyllum amplum</name>
    <dbReference type="NCBI Taxonomy" id="97359"/>
    <lineage>
        <taxon>Eukaryota</taxon>
        <taxon>Fungi</taxon>
        <taxon>Dikarya</taxon>
        <taxon>Basidiomycota</taxon>
        <taxon>Agaricomycotina</taxon>
        <taxon>Agaricomycetes</taxon>
        <taxon>Agaricomycetidae</taxon>
        <taxon>Agaricales</taxon>
        <taxon>Schizophyllaceae</taxon>
        <taxon>Schizophyllum</taxon>
    </lineage>
</organism>
<name>A0A550C2D1_9AGAR</name>
<feature type="compositionally biased region" description="Basic and acidic residues" evidence="1">
    <location>
        <begin position="158"/>
        <end position="167"/>
    </location>
</feature>
<proteinExistence type="predicted"/>